<protein>
    <recommendedName>
        <fullName evidence="4">YhhN-like protein</fullName>
    </recommendedName>
</protein>
<feature type="transmembrane region" description="Helical" evidence="1">
    <location>
        <begin position="148"/>
        <end position="171"/>
    </location>
</feature>
<feature type="transmembrane region" description="Helical" evidence="1">
    <location>
        <begin position="25"/>
        <end position="44"/>
    </location>
</feature>
<feature type="transmembrane region" description="Helical" evidence="1">
    <location>
        <begin position="50"/>
        <end position="70"/>
    </location>
</feature>
<keyword evidence="1" id="KW-1133">Transmembrane helix</keyword>
<dbReference type="RefSeq" id="WP_209147495.1">
    <property type="nucleotide sequence ID" value="NZ_JAGHKP010000003.1"/>
</dbReference>
<name>A0ABS3YI54_9BACT</name>
<feature type="transmembrane region" description="Helical" evidence="1">
    <location>
        <begin position="183"/>
        <end position="206"/>
    </location>
</feature>
<keyword evidence="3" id="KW-1185">Reference proteome</keyword>
<dbReference type="EMBL" id="JAGHKP010000003">
    <property type="protein sequence ID" value="MBO9154378.1"/>
    <property type="molecule type" value="Genomic_DNA"/>
</dbReference>
<reference evidence="3" key="1">
    <citation type="submission" date="2021-03" db="EMBL/GenBank/DDBJ databases">
        <title>Assistant Professor.</title>
        <authorList>
            <person name="Huq M.A."/>
        </authorList>
    </citation>
    <scope>NUCLEOTIDE SEQUENCE [LARGE SCALE GENOMIC DNA]</scope>
    <source>
        <strain evidence="3">MAH-28</strain>
    </source>
</reference>
<comment type="caution">
    <text evidence="2">The sequence shown here is derived from an EMBL/GenBank/DDBJ whole genome shotgun (WGS) entry which is preliminary data.</text>
</comment>
<gene>
    <name evidence="2" type="ORF">J7I43_19285</name>
</gene>
<dbReference type="Proteomes" id="UP000679126">
    <property type="component" value="Unassembled WGS sequence"/>
</dbReference>
<sequence>MLGIEILFLIPFTLKLKLFDKEQRLIYIYFLSAVFYGIGCEVLARLIGNNMPLISCMMLVQFYILSLFYLRVLKGEAMHKTIKVLLGVCTVIFLLDFIWLEGPMHFNSIFISTRGFILIVYAIIFFLQLMRDESLIERSIFINSLPVFWFNAGLFVENCCSFMLNLSFNIIQQGGPGEVLLSMYRITAALTWIAGIIQVFLFYIGLQKIKKAKA</sequence>
<feature type="transmembrane region" description="Helical" evidence="1">
    <location>
        <begin position="106"/>
        <end position="127"/>
    </location>
</feature>
<evidence type="ECO:0008006" key="4">
    <source>
        <dbReference type="Google" id="ProtNLM"/>
    </source>
</evidence>
<evidence type="ECO:0000313" key="3">
    <source>
        <dbReference type="Proteomes" id="UP000679126"/>
    </source>
</evidence>
<evidence type="ECO:0000256" key="1">
    <source>
        <dbReference type="SAM" id="Phobius"/>
    </source>
</evidence>
<organism evidence="2 3">
    <name type="scientific">Chitinophaga chungangae</name>
    <dbReference type="NCBI Taxonomy" id="2821488"/>
    <lineage>
        <taxon>Bacteria</taxon>
        <taxon>Pseudomonadati</taxon>
        <taxon>Bacteroidota</taxon>
        <taxon>Chitinophagia</taxon>
        <taxon>Chitinophagales</taxon>
        <taxon>Chitinophagaceae</taxon>
        <taxon>Chitinophaga</taxon>
    </lineage>
</organism>
<accession>A0ABS3YI54</accession>
<keyword evidence="1" id="KW-0472">Membrane</keyword>
<evidence type="ECO:0000313" key="2">
    <source>
        <dbReference type="EMBL" id="MBO9154378.1"/>
    </source>
</evidence>
<proteinExistence type="predicted"/>
<feature type="transmembrane region" description="Helical" evidence="1">
    <location>
        <begin position="82"/>
        <end position="100"/>
    </location>
</feature>
<keyword evidence="1" id="KW-0812">Transmembrane</keyword>